<evidence type="ECO:0000256" key="10">
    <source>
        <dbReference type="ARBA" id="ARBA00023242"/>
    </source>
</evidence>
<keyword evidence="10" id="KW-0539">Nucleus</keyword>
<dbReference type="InterPro" id="IPR013087">
    <property type="entry name" value="Znf_C2H2_type"/>
</dbReference>
<evidence type="ECO:0000313" key="14">
    <source>
        <dbReference type="Proteomes" id="UP000264820"/>
    </source>
</evidence>
<comment type="similarity">
    <text evidence="2">Belongs to the krueppel C2H2-type zinc-finger protein family.</text>
</comment>
<protein>
    <recommendedName>
        <fullName evidence="12">C2H2-type domain-containing protein</fullName>
    </recommendedName>
</protein>
<dbReference type="SUPFAM" id="SSF57667">
    <property type="entry name" value="beta-beta-alpha zinc fingers"/>
    <property type="match status" value="3"/>
</dbReference>
<dbReference type="GO" id="GO:0000785">
    <property type="term" value="C:chromatin"/>
    <property type="evidence" value="ECO:0007669"/>
    <property type="project" value="TreeGrafter"/>
</dbReference>
<dbReference type="GO" id="GO:0042802">
    <property type="term" value="F:identical protein binding"/>
    <property type="evidence" value="ECO:0007669"/>
    <property type="project" value="UniProtKB-ARBA"/>
</dbReference>
<dbReference type="FunFam" id="3.30.160.60:FF:000670">
    <property type="entry name" value="zinc finger protein 22"/>
    <property type="match status" value="1"/>
</dbReference>
<evidence type="ECO:0000256" key="5">
    <source>
        <dbReference type="ARBA" id="ARBA00022771"/>
    </source>
</evidence>
<dbReference type="GO" id="GO:0000981">
    <property type="term" value="F:DNA-binding transcription factor activity, RNA polymerase II-specific"/>
    <property type="evidence" value="ECO:0007669"/>
    <property type="project" value="TreeGrafter"/>
</dbReference>
<dbReference type="Ensembl" id="ENSHCOT00000026053.1">
    <property type="protein sequence ID" value="ENSHCOP00000010049.1"/>
    <property type="gene ID" value="ENSHCOG00000012608.1"/>
</dbReference>
<dbReference type="GO" id="GO:0008270">
    <property type="term" value="F:zinc ion binding"/>
    <property type="evidence" value="ECO:0007669"/>
    <property type="project" value="UniProtKB-KW"/>
</dbReference>
<dbReference type="PROSITE" id="PS50157">
    <property type="entry name" value="ZINC_FINGER_C2H2_2"/>
    <property type="match status" value="5"/>
</dbReference>
<accession>A0A3Q3DEH5</accession>
<feature type="domain" description="C2H2-type" evidence="12">
    <location>
        <begin position="253"/>
        <end position="280"/>
    </location>
</feature>
<evidence type="ECO:0000256" key="2">
    <source>
        <dbReference type="ARBA" id="ARBA00006991"/>
    </source>
</evidence>
<evidence type="ECO:0000256" key="1">
    <source>
        <dbReference type="ARBA" id="ARBA00004123"/>
    </source>
</evidence>
<dbReference type="Proteomes" id="UP000264820">
    <property type="component" value="Unplaced"/>
</dbReference>
<sequence length="317" mass="36374">QKHAWQVNETLSIVPRCEYERRCLFVYVCSVIGWEPVQGAPRLLPENKWDRLQHARDPCEDKQIEDVRLEWQGPESLRVKEKEEDKERSYFEEAAQKIIYIKREVVADHPWMKEDGEGFPYIKEEEAASCTLPSAGIPVKYENGQNEENGWVEPPSSNEMTCHTDNKHWKCSQCGKVCAYKSRLKRHMRIHTGEKPFACSECGQTFSQKGSLKRHTSIHTGEKSFVCSVCGQRFSEKGTLKIHTRTHTGEKPFVCSLCGQSFSQKGSLTMHIRTHTGEKPFVCSVCGQCFSQRGSLTMHRRTHTGEKPFSCLIFTPV</sequence>
<dbReference type="SMART" id="SM00355">
    <property type="entry name" value="ZnF_C2H2"/>
    <property type="match status" value="5"/>
</dbReference>
<reference evidence="13" key="2">
    <citation type="submission" date="2025-09" db="UniProtKB">
        <authorList>
            <consortium name="Ensembl"/>
        </authorList>
    </citation>
    <scope>IDENTIFICATION</scope>
</reference>
<reference evidence="13" key="1">
    <citation type="submission" date="2025-08" db="UniProtKB">
        <authorList>
            <consortium name="Ensembl"/>
        </authorList>
    </citation>
    <scope>IDENTIFICATION</scope>
</reference>
<dbReference type="GO" id="GO:0000978">
    <property type="term" value="F:RNA polymerase II cis-regulatory region sequence-specific DNA binding"/>
    <property type="evidence" value="ECO:0007669"/>
    <property type="project" value="TreeGrafter"/>
</dbReference>
<organism evidence="13 14">
    <name type="scientific">Hippocampus comes</name>
    <name type="common">Tiger tail seahorse</name>
    <dbReference type="NCBI Taxonomy" id="109280"/>
    <lineage>
        <taxon>Eukaryota</taxon>
        <taxon>Metazoa</taxon>
        <taxon>Chordata</taxon>
        <taxon>Craniata</taxon>
        <taxon>Vertebrata</taxon>
        <taxon>Euteleostomi</taxon>
        <taxon>Actinopterygii</taxon>
        <taxon>Neopterygii</taxon>
        <taxon>Teleostei</taxon>
        <taxon>Neoteleostei</taxon>
        <taxon>Acanthomorphata</taxon>
        <taxon>Syngnathiaria</taxon>
        <taxon>Syngnathiformes</taxon>
        <taxon>Syngnathoidei</taxon>
        <taxon>Syngnathidae</taxon>
        <taxon>Hippocampus</taxon>
    </lineage>
</organism>
<dbReference type="FunFam" id="3.30.160.60:FF:000508">
    <property type="entry name" value="Myeloid zinc finger 1"/>
    <property type="match status" value="1"/>
</dbReference>
<keyword evidence="3" id="KW-0479">Metal-binding</keyword>
<feature type="domain" description="C2H2-type" evidence="12">
    <location>
        <begin position="281"/>
        <end position="308"/>
    </location>
</feature>
<dbReference type="GeneTree" id="ENSGT01150000286959"/>
<dbReference type="FunFam" id="3.30.160.60:FF:003288">
    <property type="entry name" value="Uncharacterized protein"/>
    <property type="match status" value="1"/>
</dbReference>
<evidence type="ECO:0000256" key="4">
    <source>
        <dbReference type="ARBA" id="ARBA00022737"/>
    </source>
</evidence>
<dbReference type="Pfam" id="PF00096">
    <property type="entry name" value="zf-C2H2"/>
    <property type="match status" value="5"/>
</dbReference>
<keyword evidence="5 11" id="KW-0863">Zinc-finger</keyword>
<evidence type="ECO:0000256" key="11">
    <source>
        <dbReference type="PROSITE-ProRule" id="PRU00042"/>
    </source>
</evidence>
<name>A0A3Q3DEH5_HIPCM</name>
<evidence type="ECO:0000313" key="13">
    <source>
        <dbReference type="Ensembl" id="ENSHCOP00000010049.1"/>
    </source>
</evidence>
<feature type="domain" description="C2H2-type" evidence="12">
    <location>
        <begin position="169"/>
        <end position="196"/>
    </location>
</feature>
<feature type="domain" description="C2H2-type" evidence="12">
    <location>
        <begin position="197"/>
        <end position="224"/>
    </location>
</feature>
<feature type="domain" description="C2H2-type" evidence="12">
    <location>
        <begin position="225"/>
        <end position="252"/>
    </location>
</feature>
<evidence type="ECO:0000256" key="6">
    <source>
        <dbReference type="ARBA" id="ARBA00022833"/>
    </source>
</evidence>
<keyword evidence="7" id="KW-0805">Transcription regulation</keyword>
<evidence type="ECO:0000256" key="3">
    <source>
        <dbReference type="ARBA" id="ARBA00022723"/>
    </source>
</evidence>
<keyword evidence="8" id="KW-0238">DNA-binding</keyword>
<evidence type="ECO:0000259" key="12">
    <source>
        <dbReference type="PROSITE" id="PS50157"/>
    </source>
</evidence>
<keyword evidence="9" id="KW-0804">Transcription</keyword>
<keyword evidence="4" id="KW-0677">Repeat</keyword>
<proteinExistence type="inferred from homology"/>
<evidence type="ECO:0000256" key="8">
    <source>
        <dbReference type="ARBA" id="ARBA00023125"/>
    </source>
</evidence>
<keyword evidence="6" id="KW-0862">Zinc</keyword>
<dbReference type="PANTHER" id="PTHR14003">
    <property type="entry name" value="TRANSCRIPTIONAL REPRESSOR PROTEIN YY"/>
    <property type="match status" value="1"/>
</dbReference>
<evidence type="ECO:0000256" key="9">
    <source>
        <dbReference type="ARBA" id="ARBA00023163"/>
    </source>
</evidence>
<dbReference type="Gene3D" id="3.30.160.60">
    <property type="entry name" value="Classic Zinc Finger"/>
    <property type="match status" value="5"/>
</dbReference>
<dbReference type="PROSITE" id="PS00028">
    <property type="entry name" value="ZINC_FINGER_C2H2_1"/>
    <property type="match status" value="5"/>
</dbReference>
<dbReference type="PANTHER" id="PTHR14003:SF23">
    <property type="entry name" value="ZINC FINGER PROTEIN 143"/>
    <property type="match status" value="1"/>
</dbReference>
<comment type="subcellular location">
    <subcellularLocation>
        <location evidence="1">Nucleus</location>
    </subcellularLocation>
</comment>
<dbReference type="InterPro" id="IPR036236">
    <property type="entry name" value="Znf_C2H2_sf"/>
</dbReference>
<dbReference type="GO" id="GO:0005667">
    <property type="term" value="C:transcription regulator complex"/>
    <property type="evidence" value="ECO:0007669"/>
    <property type="project" value="TreeGrafter"/>
</dbReference>
<dbReference type="GO" id="GO:0031519">
    <property type="term" value="C:PcG protein complex"/>
    <property type="evidence" value="ECO:0007669"/>
    <property type="project" value="TreeGrafter"/>
</dbReference>
<dbReference type="AlphaFoldDB" id="A0A3Q3DEH5"/>
<evidence type="ECO:0000256" key="7">
    <source>
        <dbReference type="ARBA" id="ARBA00023015"/>
    </source>
</evidence>
<dbReference type="FunFam" id="3.30.160.60:FF:002343">
    <property type="entry name" value="Zinc finger protein 33A"/>
    <property type="match status" value="2"/>
</dbReference>
<keyword evidence="14" id="KW-1185">Reference proteome</keyword>